<dbReference type="AlphaFoldDB" id="G8HMU0"/>
<name>G8HMU0_9EUPU</name>
<evidence type="ECO:0000313" key="2">
    <source>
        <dbReference type="EMBL" id="AEQ93814.1"/>
    </source>
</evidence>
<feature type="transmembrane region" description="Helical" evidence="1">
    <location>
        <begin position="124"/>
        <end position="143"/>
    </location>
</feature>
<geneLocation type="mitochondrion" evidence="2"/>
<gene>
    <name evidence="2" type="primary">nad6</name>
</gene>
<keyword evidence="1" id="KW-0812">Transmembrane</keyword>
<feature type="transmembrane region" description="Helical" evidence="1">
    <location>
        <begin position="6"/>
        <end position="25"/>
    </location>
</feature>
<dbReference type="EMBL" id="JN606066">
    <property type="protein sequence ID" value="AEQ93814.1"/>
    <property type="molecule type" value="Genomic_DNA"/>
</dbReference>
<feature type="transmembrane region" description="Helical" evidence="1">
    <location>
        <begin position="87"/>
        <end position="104"/>
    </location>
</feature>
<keyword evidence="2" id="KW-0496">Mitochondrion</keyword>
<accession>G8HMU0</accession>
<proteinExistence type="predicted"/>
<keyword evidence="1" id="KW-1133">Transmembrane helix</keyword>
<sequence length="160" mass="16831">MFELSGYAVLLFFMVIFLVASFPLLSSPIGLGGVLVLISFNLVCLVSLLGSGWYAYLLFLVYIGGLLVLFIYVCMVSSNKPLSVSPAGTTTALLMSLIMASLFVDSAPLMQTSGCAAWESGAQLSLALYVGLVTMLLIVFLAVSRILVAEGGALAVGDMK</sequence>
<protein>
    <submittedName>
        <fullName evidence="2">NADH dehydrogenase subunit 6</fullName>
    </submittedName>
</protein>
<reference evidence="2" key="2">
    <citation type="submission" date="2011-08" db="EMBL/GenBank/DDBJ databases">
        <authorList>
            <person name="Dayrat B."/>
        </authorList>
    </citation>
    <scope>NUCLEOTIDE SEQUENCE</scope>
</reference>
<reference evidence="2" key="1">
    <citation type="journal article" date="2011" name="BMC Evol. Biol.">
        <title>Ten new complete mitochondrial genomes of pulmonates (Mollusca: Gastropoda) and their impact on phylogenetic relationships.</title>
        <authorList>
            <person name="White T.R."/>
            <person name="Conrad M.M."/>
            <person name="Tseng R."/>
            <person name="Balayan S."/>
            <person name="Golding R."/>
            <person name="de Frias Martins A.M."/>
            <person name="Dayrat B.A."/>
        </authorList>
    </citation>
    <scope>NUCLEOTIDE SEQUENCE</scope>
</reference>
<organism evidence="2">
    <name type="scientific">Leucophytia bidentata</name>
    <name type="common">two-toothed white snail</name>
    <dbReference type="NCBI Taxonomy" id="999262"/>
    <lineage>
        <taxon>Eukaryota</taxon>
        <taxon>Metazoa</taxon>
        <taxon>Spiralia</taxon>
        <taxon>Lophotrochozoa</taxon>
        <taxon>Mollusca</taxon>
        <taxon>Gastropoda</taxon>
        <taxon>Heterobranchia</taxon>
        <taxon>Euthyneura</taxon>
        <taxon>Panpulmonata</taxon>
        <taxon>Eupulmonata</taxon>
        <taxon>Ellobiida</taxon>
        <taxon>Ellobioidea</taxon>
        <taxon>Ellobiidae</taxon>
        <taxon>Leucophytia</taxon>
    </lineage>
</organism>
<evidence type="ECO:0000256" key="1">
    <source>
        <dbReference type="SAM" id="Phobius"/>
    </source>
</evidence>
<keyword evidence="1" id="KW-0472">Membrane</keyword>
<feature type="transmembrane region" description="Helical" evidence="1">
    <location>
        <begin position="56"/>
        <end position="75"/>
    </location>
</feature>